<feature type="region of interest" description="Disordered" evidence="1">
    <location>
        <begin position="443"/>
        <end position="462"/>
    </location>
</feature>
<dbReference type="AlphaFoldDB" id="A0A7S0PHT1"/>
<dbReference type="EMBL" id="HBEU01001622">
    <property type="protein sequence ID" value="CAD8574931.1"/>
    <property type="molecule type" value="Transcribed_RNA"/>
</dbReference>
<gene>
    <name evidence="2" type="ORF">LDAN0322_LOCUS1076</name>
</gene>
<feature type="compositionally biased region" description="Low complexity" evidence="1">
    <location>
        <begin position="41"/>
        <end position="61"/>
    </location>
</feature>
<sequence>MSSKRSSRLERLRNESSMRHQHRYQQQQQQQRITNNYSNGSAPLSMVSSSTASSSTNNPYNYNSEILNPSRIPARNLEEGLSGHAGGGHSHSNYRNRSNVTNAAHSNSHYGHDEIYFEPTTTTNYKTNNENSRGALNGEVGAGSTVYYLSTDARSPSPQTHINNYHHEITTPTDSHSLASTASLGIGSRNTARRRNSYDDSNSLASNTFGSEAGTYYSDDDELMKSSIREAMLGNSYADKALNEGRMNGMQRVRYQQEREQMRRKEEMARLRGKREQDAKVTLHNPFVPGNETEEDHRNNAVTENQNPEDELQKNLKSIGNSPLAKTAAGISAVALVGLAVGPVGFVLGAAAVGAGIGVMHLPEEKRNEMHERATHILNDANEQARILNETVSTSCVQVCEQAGMSKAAEKYSTHVNCDKKNEMDIDVTESEMNLDADDNKLTGRVIHNPETGPMDDDRQSMMMPRVNCNRRVACFRRGRIVPVSQIHSLNPSMQPKAWLDVMASILTTRLEKNEAMEEILILAKDKHHARMMLEEGILDSLMWILSGFFKKYSALLRLTDDYSTATAYAHENNDSGLRIGQNTPIQGKDNYVHARLAANCCVTLGKAHCAIVHTEGDLLLMSAYNRGSVPIERQLAQMLFEVPHHTRVVNANMDAPQTGNQIEGDEFFTLKELTMQESENLAVLIKTVCDGKMDKQFGYNQIESVADL</sequence>
<evidence type="ECO:0000256" key="1">
    <source>
        <dbReference type="SAM" id="MobiDB-lite"/>
    </source>
</evidence>
<accession>A0A7S0PHT1</accession>
<reference evidence="2" key="1">
    <citation type="submission" date="2021-01" db="EMBL/GenBank/DDBJ databases">
        <authorList>
            <person name="Corre E."/>
            <person name="Pelletier E."/>
            <person name="Niang G."/>
            <person name="Scheremetjew M."/>
            <person name="Finn R."/>
            <person name="Kale V."/>
            <person name="Holt S."/>
            <person name="Cochrane G."/>
            <person name="Meng A."/>
            <person name="Brown T."/>
            <person name="Cohen L."/>
        </authorList>
    </citation>
    <scope>NUCLEOTIDE SEQUENCE</scope>
    <source>
        <strain evidence="2">B651</strain>
    </source>
</reference>
<proteinExistence type="predicted"/>
<feature type="region of interest" description="Disordered" evidence="1">
    <location>
        <begin position="1"/>
        <end position="61"/>
    </location>
</feature>
<feature type="region of interest" description="Disordered" evidence="1">
    <location>
        <begin position="285"/>
        <end position="310"/>
    </location>
</feature>
<protein>
    <submittedName>
        <fullName evidence="2">Uncharacterized protein</fullName>
    </submittedName>
</protein>
<feature type="region of interest" description="Disordered" evidence="1">
    <location>
        <begin position="77"/>
        <end position="97"/>
    </location>
</feature>
<organism evidence="2">
    <name type="scientific">Leptocylindrus aporus</name>
    <dbReference type="NCBI Taxonomy" id="1398097"/>
    <lineage>
        <taxon>Eukaryota</taxon>
        <taxon>Sar</taxon>
        <taxon>Stramenopiles</taxon>
        <taxon>Ochrophyta</taxon>
        <taxon>Bacillariophyta</taxon>
        <taxon>Coscinodiscophyceae</taxon>
        <taxon>Chaetocerotophycidae</taxon>
        <taxon>Leptocylindrales</taxon>
        <taxon>Leptocylindraceae</taxon>
        <taxon>Leptocylindrus</taxon>
    </lineage>
</organism>
<feature type="compositionally biased region" description="Basic and acidic residues" evidence="1">
    <location>
        <begin position="7"/>
        <end position="18"/>
    </location>
</feature>
<name>A0A7S0PHT1_9STRA</name>
<evidence type="ECO:0000313" key="2">
    <source>
        <dbReference type="EMBL" id="CAD8574931.1"/>
    </source>
</evidence>